<accession>A0AAE0F8Z2</accession>
<feature type="transmembrane region" description="Helical" evidence="1">
    <location>
        <begin position="209"/>
        <end position="233"/>
    </location>
</feature>
<keyword evidence="1" id="KW-0472">Membrane</keyword>
<evidence type="ECO:0000313" key="3">
    <source>
        <dbReference type="Proteomes" id="UP001190700"/>
    </source>
</evidence>
<dbReference type="EMBL" id="LGRX02022771">
    <property type="protein sequence ID" value="KAK3255292.1"/>
    <property type="molecule type" value="Genomic_DNA"/>
</dbReference>
<sequence>MGSSNTDAEASHELMEHVSVIQIVENTSAHSTDSRKGPGGVTLCAWDTAPAEGMRDVPNDVPVLGTPVSHSGIPGCSAGQVAYNPRRRTPLSMDERAIRLRIELDHELEEEASTSPQERASNQPGEALLEATQVVPSSPNLRDAAQMKDLQRDLAKIEGEIQKREKMLNHGLVGKMHAAGNVNQDVRDALKTEYDEDGRRKSKGLYGTAKFAVGFIGVFCIVICVVYAIIAIVDWQKNY</sequence>
<organism evidence="2 3">
    <name type="scientific">Cymbomonas tetramitiformis</name>
    <dbReference type="NCBI Taxonomy" id="36881"/>
    <lineage>
        <taxon>Eukaryota</taxon>
        <taxon>Viridiplantae</taxon>
        <taxon>Chlorophyta</taxon>
        <taxon>Pyramimonadophyceae</taxon>
        <taxon>Pyramimonadales</taxon>
        <taxon>Pyramimonadaceae</taxon>
        <taxon>Cymbomonas</taxon>
    </lineage>
</organism>
<keyword evidence="3" id="KW-1185">Reference proteome</keyword>
<comment type="caution">
    <text evidence="2">The sequence shown here is derived from an EMBL/GenBank/DDBJ whole genome shotgun (WGS) entry which is preliminary data.</text>
</comment>
<gene>
    <name evidence="2" type="ORF">CYMTET_35518</name>
</gene>
<keyword evidence="1" id="KW-1133">Transmembrane helix</keyword>
<name>A0AAE0F8Z2_9CHLO</name>
<evidence type="ECO:0000313" key="2">
    <source>
        <dbReference type="EMBL" id="KAK3255292.1"/>
    </source>
</evidence>
<dbReference type="AlphaFoldDB" id="A0AAE0F8Z2"/>
<reference evidence="2 3" key="1">
    <citation type="journal article" date="2015" name="Genome Biol. Evol.">
        <title>Comparative Genomics of a Bacterivorous Green Alga Reveals Evolutionary Causalities and Consequences of Phago-Mixotrophic Mode of Nutrition.</title>
        <authorList>
            <person name="Burns J.A."/>
            <person name="Paasch A."/>
            <person name="Narechania A."/>
            <person name="Kim E."/>
        </authorList>
    </citation>
    <scope>NUCLEOTIDE SEQUENCE [LARGE SCALE GENOMIC DNA]</scope>
    <source>
        <strain evidence="2 3">PLY_AMNH</strain>
    </source>
</reference>
<dbReference type="Proteomes" id="UP001190700">
    <property type="component" value="Unassembled WGS sequence"/>
</dbReference>
<keyword evidence="1" id="KW-0812">Transmembrane</keyword>
<proteinExistence type="predicted"/>
<evidence type="ECO:0000256" key="1">
    <source>
        <dbReference type="SAM" id="Phobius"/>
    </source>
</evidence>
<protein>
    <submittedName>
        <fullName evidence="2">Uncharacterized protein</fullName>
    </submittedName>
</protein>